<dbReference type="EMBL" id="UGRY01000002">
    <property type="protein sequence ID" value="SUA80720.1"/>
    <property type="molecule type" value="Genomic_DNA"/>
</dbReference>
<evidence type="ECO:0000313" key="4">
    <source>
        <dbReference type="Proteomes" id="UP000255467"/>
    </source>
</evidence>
<organism evidence="3 4">
    <name type="scientific">Nocardia otitidiscaviarum</name>
    <dbReference type="NCBI Taxonomy" id="1823"/>
    <lineage>
        <taxon>Bacteria</taxon>
        <taxon>Bacillati</taxon>
        <taxon>Actinomycetota</taxon>
        <taxon>Actinomycetes</taxon>
        <taxon>Mycobacteriales</taxon>
        <taxon>Nocardiaceae</taxon>
        <taxon>Nocardia</taxon>
    </lineage>
</organism>
<evidence type="ECO:0000256" key="2">
    <source>
        <dbReference type="SAM" id="Phobius"/>
    </source>
</evidence>
<keyword evidence="4" id="KW-1185">Reference proteome</keyword>
<protein>
    <submittedName>
        <fullName evidence="3">Uncharacterized protein</fullName>
    </submittedName>
</protein>
<proteinExistence type="predicted"/>
<dbReference type="AlphaFoldDB" id="A0A378YW14"/>
<sequence length="202" mass="21431">MPHDAPRSAEMLKSYKKMSRWYPALPPEDGAGAEDAHVAPVFGDDGGTGGFPHYIRDDDVEVVPPVDESLFRRSHYTGRWSDWVTDRAPAFRPRERPADLLPFPADLDGGRGDSGNEEFDDAALSRAASDPADARGAKAAAASAKFRRRRLVALAAVLIAVLLLALAGGVALYVLHSRGATAQSVGTMVVGGRTTTPVIPAG</sequence>
<evidence type="ECO:0000256" key="1">
    <source>
        <dbReference type="SAM" id="MobiDB-lite"/>
    </source>
</evidence>
<name>A0A378YW14_9NOCA</name>
<dbReference type="STRING" id="1406858.GCA_000710895_06494"/>
<evidence type="ECO:0000313" key="3">
    <source>
        <dbReference type="EMBL" id="SUA80720.1"/>
    </source>
</evidence>
<feature type="transmembrane region" description="Helical" evidence="2">
    <location>
        <begin position="151"/>
        <end position="175"/>
    </location>
</feature>
<dbReference type="Proteomes" id="UP000255467">
    <property type="component" value="Unassembled WGS sequence"/>
</dbReference>
<gene>
    <name evidence="3" type="ORF">NCTC1934_04417</name>
</gene>
<reference evidence="3 4" key="1">
    <citation type="submission" date="2018-06" db="EMBL/GenBank/DDBJ databases">
        <authorList>
            <consortium name="Pathogen Informatics"/>
            <person name="Doyle S."/>
        </authorList>
    </citation>
    <scope>NUCLEOTIDE SEQUENCE [LARGE SCALE GENOMIC DNA]</scope>
    <source>
        <strain evidence="3 4">NCTC1934</strain>
    </source>
</reference>
<keyword evidence="2" id="KW-1133">Transmembrane helix</keyword>
<feature type="region of interest" description="Disordered" evidence="1">
    <location>
        <begin position="95"/>
        <end position="118"/>
    </location>
</feature>
<keyword evidence="2" id="KW-0472">Membrane</keyword>
<keyword evidence="2" id="KW-0812">Transmembrane</keyword>
<accession>A0A378YW14</accession>